<reference evidence="1 2" key="1">
    <citation type="submission" date="2019-06" db="EMBL/GenBank/DDBJ databases">
        <title>Sequencing the genomes of 1000 actinobacteria strains.</title>
        <authorList>
            <person name="Klenk H.-P."/>
        </authorList>
    </citation>
    <scope>NUCLEOTIDE SEQUENCE [LARGE SCALE GENOMIC DNA]</scope>
    <source>
        <strain evidence="1 2">DSM 45511</strain>
    </source>
</reference>
<dbReference type="Proteomes" id="UP000319818">
    <property type="component" value="Unassembled WGS sequence"/>
</dbReference>
<keyword evidence="2" id="KW-1185">Reference proteome</keyword>
<dbReference type="RefSeq" id="WP_142107525.1">
    <property type="nucleotide sequence ID" value="NZ_VFPH01000003.1"/>
</dbReference>
<dbReference type="AlphaFoldDB" id="A0A543FR44"/>
<evidence type="ECO:0000313" key="1">
    <source>
        <dbReference type="EMBL" id="TQM36296.1"/>
    </source>
</evidence>
<evidence type="ECO:0008006" key="3">
    <source>
        <dbReference type="Google" id="ProtNLM"/>
    </source>
</evidence>
<sequence>MRAALVEDLPTVMSNRDLRLLHAVADGRVECTGSVEPDFFIDGFACCDHMAARALVRSGMIRPTGGVRGPVQLTAAGREALAATR</sequence>
<evidence type="ECO:0000313" key="2">
    <source>
        <dbReference type="Proteomes" id="UP000319818"/>
    </source>
</evidence>
<dbReference type="OrthoDB" id="3700530at2"/>
<gene>
    <name evidence="1" type="ORF">FB388_7753</name>
</gene>
<comment type="caution">
    <text evidence="1">The sequence shown here is derived from an EMBL/GenBank/DDBJ whole genome shotgun (WGS) entry which is preliminary data.</text>
</comment>
<organism evidence="1 2">
    <name type="scientific">Pseudonocardia cypriaca</name>
    <dbReference type="NCBI Taxonomy" id="882449"/>
    <lineage>
        <taxon>Bacteria</taxon>
        <taxon>Bacillati</taxon>
        <taxon>Actinomycetota</taxon>
        <taxon>Actinomycetes</taxon>
        <taxon>Pseudonocardiales</taxon>
        <taxon>Pseudonocardiaceae</taxon>
        <taxon>Pseudonocardia</taxon>
    </lineage>
</organism>
<protein>
    <recommendedName>
        <fullName evidence="3">ArsR family transcriptional regulator</fullName>
    </recommendedName>
</protein>
<name>A0A543FR44_9PSEU</name>
<accession>A0A543FR44</accession>
<proteinExistence type="predicted"/>
<dbReference type="EMBL" id="VFPH01000003">
    <property type="protein sequence ID" value="TQM36296.1"/>
    <property type="molecule type" value="Genomic_DNA"/>
</dbReference>